<dbReference type="CDD" id="cd02947">
    <property type="entry name" value="TRX_family"/>
    <property type="match status" value="1"/>
</dbReference>
<dbReference type="Proteomes" id="UP000435985">
    <property type="component" value="Unassembled WGS sequence"/>
</dbReference>
<evidence type="ECO:0000313" key="12">
    <source>
        <dbReference type="EMBL" id="SDH40555.1"/>
    </source>
</evidence>
<proteinExistence type="predicted"/>
<dbReference type="EMBL" id="VWLB01000042">
    <property type="protein sequence ID" value="KAA3924695.1"/>
    <property type="molecule type" value="Genomic_DNA"/>
</dbReference>
<evidence type="ECO:0000256" key="4">
    <source>
        <dbReference type="ARBA" id="ARBA00023284"/>
    </source>
</evidence>
<dbReference type="AlphaFoldDB" id="A0A139KZI1"/>
<reference evidence="15 16" key="2">
    <citation type="journal article" date="2019" name="Nat. Med.">
        <title>A library of human gut bacterial isolates paired with longitudinal multiomics data enables mechanistic microbiome research.</title>
        <authorList>
            <person name="Poyet M."/>
            <person name="Groussin M."/>
            <person name="Gibbons S.M."/>
            <person name="Avila-Pacheco J."/>
            <person name="Jiang X."/>
            <person name="Kearney S.M."/>
            <person name="Perrotta A.R."/>
            <person name="Berdy B."/>
            <person name="Zhao S."/>
            <person name="Lieberman T.D."/>
            <person name="Swanson P.K."/>
            <person name="Smith M."/>
            <person name="Roesemann S."/>
            <person name="Alexander J.E."/>
            <person name="Rich S.A."/>
            <person name="Livny J."/>
            <person name="Vlamakis H."/>
            <person name="Clish C."/>
            <person name="Bullock K."/>
            <person name="Deik A."/>
            <person name="Scott J."/>
            <person name="Pierce K.A."/>
            <person name="Xavier R.J."/>
            <person name="Alm E.J."/>
        </authorList>
    </citation>
    <scope>NUCLEOTIDE SEQUENCE [LARGE SCALE GENOMIC DNA]</scope>
    <source>
        <strain evidence="8 18">BIOML-A14</strain>
        <strain evidence="6 16">BIOML-A160</strain>
        <strain evidence="7 15">BIOML-A163</strain>
        <strain evidence="9 17">BIOML-A2</strain>
    </source>
</reference>
<keyword evidence="1" id="KW-0813">Transport</keyword>
<dbReference type="EMBL" id="JAQNZF010000052">
    <property type="protein sequence ID" value="MDC2745312.1"/>
    <property type="molecule type" value="Genomic_DNA"/>
</dbReference>
<protein>
    <submittedName>
        <fullName evidence="7 11">Thioredoxin</fullName>
    </submittedName>
    <submittedName>
        <fullName evidence="10">Thioredoxin domain-containing protein</fullName>
    </submittedName>
</protein>
<keyword evidence="4" id="KW-0676">Redox-active center</keyword>
<dbReference type="PROSITE" id="PS00194">
    <property type="entry name" value="THIOREDOXIN_1"/>
    <property type="match status" value="1"/>
</dbReference>
<feature type="domain" description="Thioredoxin" evidence="5">
    <location>
        <begin position="1"/>
        <end position="118"/>
    </location>
</feature>
<dbReference type="PANTHER" id="PTHR45663:SF11">
    <property type="entry name" value="GEO12009P1"/>
    <property type="match status" value="1"/>
</dbReference>
<dbReference type="Proteomes" id="UP000365824">
    <property type="component" value="Unassembled WGS sequence"/>
</dbReference>
<dbReference type="Proteomes" id="UP000181870">
    <property type="component" value="Unassembled WGS sequence"/>
</dbReference>
<evidence type="ECO:0000313" key="15">
    <source>
        <dbReference type="Proteomes" id="UP000323717"/>
    </source>
</evidence>
<dbReference type="Proteomes" id="UP001219389">
    <property type="component" value="Unassembled WGS sequence"/>
</dbReference>
<dbReference type="SUPFAM" id="SSF52833">
    <property type="entry name" value="Thioredoxin-like"/>
    <property type="match status" value="1"/>
</dbReference>
<keyword evidence="2" id="KW-0249">Electron transport</keyword>
<evidence type="ECO:0000256" key="3">
    <source>
        <dbReference type="ARBA" id="ARBA00023157"/>
    </source>
</evidence>
<dbReference type="Pfam" id="PF00085">
    <property type="entry name" value="Thioredoxin"/>
    <property type="match status" value="1"/>
</dbReference>
<evidence type="ECO:0000313" key="18">
    <source>
        <dbReference type="Proteomes" id="UP000435985"/>
    </source>
</evidence>
<dbReference type="EMBL" id="FNDO01000005">
    <property type="protein sequence ID" value="SDH40555.1"/>
    <property type="molecule type" value="Genomic_DNA"/>
</dbReference>
<dbReference type="InterPro" id="IPR036249">
    <property type="entry name" value="Thioredoxin-like_sf"/>
</dbReference>
<evidence type="ECO:0000313" key="17">
    <source>
        <dbReference type="Proteomes" id="UP000375690"/>
    </source>
</evidence>
<sequence>MKIIDLTKDSFVEKVADYQSYPDNWNFKGNKPCLVDFHAPWCVYCKALSPILDQLAKEYEGKLDIYKVDVDQEPELESAFKIRTIPNLLLCPLNGKPTMKLGTMNKNQLKELIESSLLSE</sequence>
<dbReference type="STRING" id="28116.Bovatus_00966"/>
<dbReference type="InterPro" id="IPR017937">
    <property type="entry name" value="Thioredoxin_CS"/>
</dbReference>
<evidence type="ECO:0000313" key="13">
    <source>
        <dbReference type="Proteomes" id="UP000181870"/>
    </source>
</evidence>
<keyword evidence="3" id="KW-1015">Disulfide bond</keyword>
<evidence type="ECO:0000313" key="9">
    <source>
        <dbReference type="EMBL" id="KAB1323647.1"/>
    </source>
</evidence>
<evidence type="ECO:0000313" key="6">
    <source>
        <dbReference type="EMBL" id="KAA3924695.1"/>
    </source>
</evidence>
<evidence type="ECO:0000313" key="16">
    <source>
        <dbReference type="Proteomes" id="UP000365824"/>
    </source>
</evidence>
<dbReference type="PANTHER" id="PTHR45663">
    <property type="entry name" value="GEO12009P1"/>
    <property type="match status" value="1"/>
</dbReference>
<evidence type="ECO:0000313" key="8">
    <source>
        <dbReference type="EMBL" id="KAA4661113.1"/>
    </source>
</evidence>
<reference evidence="13 14" key="1">
    <citation type="submission" date="2016-10" db="EMBL/GenBank/DDBJ databases">
        <authorList>
            <person name="de Groot N.N."/>
        </authorList>
    </citation>
    <scope>NUCLEOTIDE SEQUENCE [LARGE SCALE GENOMIC DNA]</scope>
    <source>
        <strain evidence="11 14">NLAE-zl-C500</strain>
        <strain evidence="12 13">NLAE-zl-C57</strain>
    </source>
</reference>
<dbReference type="EMBL" id="VWFO01000049">
    <property type="protein sequence ID" value="KAA4661113.1"/>
    <property type="molecule type" value="Genomic_DNA"/>
</dbReference>
<dbReference type="Proteomes" id="UP000375690">
    <property type="component" value="Unassembled WGS sequence"/>
</dbReference>
<evidence type="ECO:0000313" key="11">
    <source>
        <dbReference type="EMBL" id="SDB76114.1"/>
    </source>
</evidence>
<gene>
    <name evidence="9" type="ORF">F3B53_19065</name>
    <name evidence="8" type="ORF">F3B98_24185</name>
    <name evidence="7" type="ORF">F3D71_24065</name>
    <name evidence="6" type="ORF">F3F25_21370</name>
    <name evidence="10" type="ORF">PO382_24240</name>
    <name evidence="11" type="ORF">SAMN05192581_1006100</name>
    <name evidence="12" type="ORF">SAMN05192582_100597</name>
</gene>
<dbReference type="GO" id="GO:0015035">
    <property type="term" value="F:protein-disulfide reductase activity"/>
    <property type="evidence" value="ECO:0007669"/>
    <property type="project" value="TreeGrafter"/>
</dbReference>
<evidence type="ECO:0000256" key="2">
    <source>
        <dbReference type="ARBA" id="ARBA00022982"/>
    </source>
</evidence>
<dbReference type="InterPro" id="IPR013766">
    <property type="entry name" value="Thioredoxin_domain"/>
</dbReference>
<reference evidence="10" key="3">
    <citation type="submission" date="2022-10" db="EMBL/GenBank/DDBJ databases">
        <title>Human gut microbiome strain richness.</title>
        <authorList>
            <person name="Chen-Liaw A."/>
        </authorList>
    </citation>
    <scope>NUCLEOTIDE SEQUENCE</scope>
    <source>
        <strain evidence="10">BSD2780120875st1_E1_BSD2780120875_150330</strain>
    </source>
</reference>
<dbReference type="PATRIC" id="fig|28116.10.peg.3387"/>
<dbReference type="Proteomes" id="UP000323717">
    <property type="component" value="Unassembled WGS sequence"/>
</dbReference>
<evidence type="ECO:0000313" key="7">
    <source>
        <dbReference type="EMBL" id="KAA3939714.1"/>
    </source>
</evidence>
<evidence type="ECO:0000259" key="5">
    <source>
        <dbReference type="PROSITE" id="PS51352"/>
    </source>
</evidence>
<dbReference type="PROSITE" id="PS51352">
    <property type="entry name" value="THIOREDOXIN_2"/>
    <property type="match status" value="1"/>
</dbReference>
<accession>A0A139KZI1</accession>
<name>A0A139KZI1_BACOV</name>
<dbReference type="GO" id="GO:0005829">
    <property type="term" value="C:cytosol"/>
    <property type="evidence" value="ECO:0007669"/>
    <property type="project" value="TreeGrafter"/>
</dbReference>
<dbReference type="EMBL" id="FMYE01000006">
    <property type="protein sequence ID" value="SDB76114.1"/>
    <property type="molecule type" value="Genomic_DNA"/>
</dbReference>
<dbReference type="Gene3D" id="3.40.30.10">
    <property type="entry name" value="Glutaredoxin"/>
    <property type="match status" value="1"/>
</dbReference>
<dbReference type="EMBL" id="VWLE01000510">
    <property type="protein sequence ID" value="KAA3939714.1"/>
    <property type="molecule type" value="Genomic_DNA"/>
</dbReference>
<organism evidence="7 15">
    <name type="scientific">Bacteroides ovatus</name>
    <dbReference type="NCBI Taxonomy" id="28116"/>
    <lineage>
        <taxon>Bacteria</taxon>
        <taxon>Pseudomonadati</taxon>
        <taxon>Bacteroidota</taxon>
        <taxon>Bacteroidia</taxon>
        <taxon>Bacteroidales</taxon>
        <taxon>Bacteroidaceae</taxon>
        <taxon>Bacteroides</taxon>
    </lineage>
</organism>
<dbReference type="GO" id="GO:0045454">
    <property type="term" value="P:cell redox homeostasis"/>
    <property type="evidence" value="ECO:0007669"/>
    <property type="project" value="TreeGrafter"/>
</dbReference>
<evidence type="ECO:0000313" key="10">
    <source>
        <dbReference type="EMBL" id="MDC2745312.1"/>
    </source>
</evidence>
<evidence type="ECO:0000256" key="1">
    <source>
        <dbReference type="ARBA" id="ARBA00022448"/>
    </source>
</evidence>
<dbReference type="Proteomes" id="UP000183670">
    <property type="component" value="Unassembled WGS sequence"/>
</dbReference>
<dbReference type="EMBL" id="VWFC01000027">
    <property type="protein sequence ID" value="KAB1323647.1"/>
    <property type="molecule type" value="Genomic_DNA"/>
</dbReference>
<dbReference type="RefSeq" id="WP_004310042.1">
    <property type="nucleotide sequence ID" value="NZ_BAABYV010000001.1"/>
</dbReference>
<evidence type="ECO:0000313" key="14">
    <source>
        <dbReference type="Proteomes" id="UP000183670"/>
    </source>
</evidence>